<dbReference type="Proteomes" id="UP000290560">
    <property type="component" value="Unassembled WGS sequence"/>
</dbReference>
<evidence type="ECO:0000313" key="1">
    <source>
        <dbReference type="EMBL" id="RZR73355.1"/>
    </source>
</evidence>
<proteinExistence type="predicted"/>
<accession>A0A444CHI1</accession>
<dbReference type="AlphaFoldDB" id="A0A444CHI1"/>
<sequence length="93" mass="10269">MMRLRTRLVGSSPRVLGVYQDGVREFIGRKLRLTGRLSGVAEMLVGSIGKIARNTTGDRRRKTVRLIVGNAGGCWIARVRLLIKLGVMYGCNP</sequence>
<name>A0A444CHI1_ENSVE</name>
<organism evidence="1">
    <name type="scientific">Ensete ventricosum</name>
    <name type="common">Abyssinian banana</name>
    <name type="synonym">Musa ensete</name>
    <dbReference type="NCBI Taxonomy" id="4639"/>
    <lineage>
        <taxon>Eukaryota</taxon>
        <taxon>Viridiplantae</taxon>
        <taxon>Streptophyta</taxon>
        <taxon>Embryophyta</taxon>
        <taxon>Tracheophyta</taxon>
        <taxon>Spermatophyta</taxon>
        <taxon>Magnoliopsida</taxon>
        <taxon>Liliopsida</taxon>
        <taxon>Zingiberales</taxon>
        <taxon>Musaceae</taxon>
        <taxon>Ensete</taxon>
    </lineage>
</organism>
<gene>
    <name evidence="1" type="ORF">BHM03_00023139</name>
</gene>
<dbReference type="EMBL" id="KV875891">
    <property type="protein sequence ID" value="RZR73355.1"/>
    <property type="molecule type" value="Genomic_DNA"/>
</dbReference>
<protein>
    <submittedName>
        <fullName evidence="1">Uncharacterized protein</fullName>
    </submittedName>
</protein>
<reference evidence="1" key="1">
    <citation type="journal article" date="2018" name="Data Brief">
        <title>Genome sequence data from 17 accessions of Ensete ventricosum, a staple food crop for millions in Ethiopia.</title>
        <authorList>
            <person name="Yemataw Z."/>
            <person name="Muzemil S."/>
            <person name="Ambachew D."/>
            <person name="Tripathi L."/>
            <person name="Tesfaye K."/>
            <person name="Chala A."/>
            <person name="Farbos A."/>
            <person name="O'Neill P."/>
            <person name="Moore K."/>
            <person name="Grant M."/>
            <person name="Studholme D.J."/>
        </authorList>
    </citation>
    <scope>NUCLEOTIDE SEQUENCE [LARGE SCALE GENOMIC DNA]</scope>
    <source>
        <tissue evidence="1">Leaf</tissue>
    </source>
</reference>